<evidence type="ECO:0000313" key="3">
    <source>
        <dbReference type="EMBL" id="QNJ97021.1"/>
    </source>
</evidence>
<keyword evidence="2" id="KW-0472">Membrane</keyword>
<proteinExistence type="predicted"/>
<feature type="transmembrane region" description="Helical" evidence="2">
    <location>
        <begin position="198"/>
        <end position="222"/>
    </location>
</feature>
<keyword evidence="2" id="KW-1133">Transmembrane helix</keyword>
<organism evidence="3 4">
    <name type="scientific">Constantimarinum furrinae</name>
    <dbReference type="NCBI Taxonomy" id="2562285"/>
    <lineage>
        <taxon>Bacteria</taxon>
        <taxon>Pseudomonadati</taxon>
        <taxon>Bacteroidota</taxon>
        <taxon>Flavobacteriia</taxon>
        <taxon>Flavobacteriales</taxon>
        <taxon>Flavobacteriaceae</taxon>
        <taxon>Altibacter/Constantimarinum group</taxon>
        <taxon>Constantimarinum</taxon>
    </lineage>
</organism>
<feature type="transmembrane region" description="Helical" evidence="2">
    <location>
        <begin position="234"/>
        <end position="255"/>
    </location>
</feature>
<dbReference type="RefSeq" id="WP_186990403.1">
    <property type="nucleotide sequence ID" value="NZ_CP052909.1"/>
</dbReference>
<keyword evidence="4" id="KW-1185">Reference proteome</keyword>
<evidence type="ECO:0000256" key="1">
    <source>
        <dbReference type="SAM" id="Coils"/>
    </source>
</evidence>
<keyword evidence="2" id="KW-0812">Transmembrane</keyword>
<accession>A0A7G8PRQ5</accession>
<reference evidence="3 4" key="1">
    <citation type="submission" date="2020-04" db="EMBL/GenBank/DDBJ databases">
        <title>Genome sequence of Altibacter aquimarinus strain ALE3EI.</title>
        <authorList>
            <person name="Oh H.-M."/>
            <person name="Jang D."/>
        </authorList>
    </citation>
    <scope>NUCLEOTIDE SEQUENCE [LARGE SCALE GENOMIC DNA]</scope>
    <source>
        <strain evidence="3 4">ALE3EI</strain>
    </source>
</reference>
<name>A0A7G8PRQ5_9FLAO</name>
<dbReference type="KEGG" id="alti:ALE3EI_0438"/>
<feature type="transmembrane region" description="Helical" evidence="2">
    <location>
        <begin position="137"/>
        <end position="157"/>
    </location>
</feature>
<gene>
    <name evidence="3" type="ORF">ALE3EI_0438</name>
</gene>
<feature type="coiled-coil region" evidence="1">
    <location>
        <begin position="59"/>
        <end position="122"/>
    </location>
</feature>
<dbReference type="AlphaFoldDB" id="A0A7G8PRQ5"/>
<feature type="transmembrane region" description="Helical" evidence="2">
    <location>
        <begin position="291"/>
        <end position="309"/>
    </location>
</feature>
<evidence type="ECO:0000256" key="2">
    <source>
        <dbReference type="SAM" id="Phobius"/>
    </source>
</evidence>
<protein>
    <submittedName>
        <fullName evidence="3">Uncharacterized protein</fullName>
    </submittedName>
</protein>
<sequence>MKFNRSQLLNSDSKPSIDNSIVAKFVASFTKFGRDSSEECKASSEMYTIHLRQIESGHIVKKEEDTQEQRNDISEKEQKIDRIQNEINDKTAEIKQIKEEKVRDKDVEIINLKKERDDLAAQDPRDVIDTGPKFKPWLFYTGVFISTLLILFIYYFYVNLGYVLFDLPVVFSPDIAFTCNPEVLNSLDQLNGNGGCKVAISIGPLLLPILFLAIAILIHFKLENLIYEEGKKYKAWIGIFFFLVLVLGLDIILAIKFEERLFNWKGVGGVFGDQFPTGLLEQLKYSYKEPAFLLILGLGFVGYIIWSFITHETSKEYEKKDPENRWRRKLRRFEKQIDRVQGEKSYLLKKANHLLPDEIRELEKEIGSIKQSIRLIRIGGKDKLRNALIQFTIGWNQYIQFKYGDSSASEKIIIVKNELNSFISSSSTLRDIDQVKNEEITTMSLN</sequence>
<dbReference type="Proteomes" id="UP000515514">
    <property type="component" value="Chromosome"/>
</dbReference>
<evidence type="ECO:0000313" key="4">
    <source>
        <dbReference type="Proteomes" id="UP000515514"/>
    </source>
</evidence>
<dbReference type="EMBL" id="CP052909">
    <property type="protein sequence ID" value="QNJ97021.1"/>
    <property type="molecule type" value="Genomic_DNA"/>
</dbReference>
<keyword evidence="1" id="KW-0175">Coiled coil</keyword>